<reference evidence="1" key="1">
    <citation type="submission" date="2024-02" db="EMBL/GenBank/DDBJ databases">
        <title>Metagenome Assembled Genome of Zalaria obscura JY119.</title>
        <authorList>
            <person name="Vighnesh L."/>
            <person name="Jagadeeshwari U."/>
            <person name="Venkata Ramana C."/>
            <person name="Sasikala C."/>
        </authorList>
    </citation>
    <scope>NUCLEOTIDE SEQUENCE</scope>
    <source>
        <strain evidence="1">JY119</strain>
    </source>
</reference>
<accession>A0ACC3SBY7</accession>
<proteinExistence type="predicted"/>
<protein>
    <submittedName>
        <fullName evidence="1">Uncharacterized protein</fullName>
    </submittedName>
</protein>
<keyword evidence="2" id="KW-1185">Reference proteome</keyword>
<gene>
    <name evidence="1" type="ORF">M8818_004599</name>
</gene>
<organism evidence="1 2">
    <name type="scientific">Zalaria obscura</name>
    <dbReference type="NCBI Taxonomy" id="2024903"/>
    <lineage>
        <taxon>Eukaryota</taxon>
        <taxon>Fungi</taxon>
        <taxon>Dikarya</taxon>
        <taxon>Ascomycota</taxon>
        <taxon>Pezizomycotina</taxon>
        <taxon>Dothideomycetes</taxon>
        <taxon>Dothideomycetidae</taxon>
        <taxon>Dothideales</taxon>
        <taxon>Zalariaceae</taxon>
        <taxon>Zalaria</taxon>
    </lineage>
</organism>
<dbReference type="Proteomes" id="UP001320706">
    <property type="component" value="Unassembled WGS sequence"/>
</dbReference>
<sequence length="402" mass="45457">MTTHNRVEQILAVGLTMFLLAWISVGLRIYVRTFIIKAFGRDDIAMLVTVFFFTAFLSCEFGGLRYGTGRMRADLTDANAQTALRYWFFCEIFYTLATSALKIAVGLFLMRVAVARMHVFIIRAIMVCSAVLGIVYCCIMLFQCQPISYWWDLNPNHHGKCISPKVVIDATYVVSALNSCADWVFGTLPIFIVKDLQMKKQQKIIVALILGFAAIGSMATIVRIPYLWTMEQYKAEFLWRTSDIVIWTTTEVGVGITAGCMVTLRPLLRQFTGESTLDPSSKASWPTQSRRYNLRGRGYQGHAGVDEIMDEEQFAGHDTVNLTTVTARRASSESSRFERSRSDSKAEILSSEPREREVEVISSMPWSNGINKKMTVTHTVERKNSDDEDGPKKPGNIYGRRY</sequence>
<evidence type="ECO:0000313" key="2">
    <source>
        <dbReference type="Proteomes" id="UP001320706"/>
    </source>
</evidence>
<dbReference type="EMBL" id="JAMKPW020000022">
    <property type="protein sequence ID" value="KAK8206765.1"/>
    <property type="molecule type" value="Genomic_DNA"/>
</dbReference>
<comment type="caution">
    <text evidence="1">The sequence shown here is derived from an EMBL/GenBank/DDBJ whole genome shotgun (WGS) entry which is preliminary data.</text>
</comment>
<evidence type="ECO:0000313" key="1">
    <source>
        <dbReference type="EMBL" id="KAK8206765.1"/>
    </source>
</evidence>
<name>A0ACC3SBY7_9PEZI</name>